<name>A0A8X6REL5_TRICX</name>
<evidence type="ECO:0000313" key="2">
    <source>
        <dbReference type="Proteomes" id="UP000887159"/>
    </source>
</evidence>
<dbReference type="EMBL" id="BMAU01021175">
    <property type="protein sequence ID" value="GFX93593.1"/>
    <property type="molecule type" value="Genomic_DNA"/>
</dbReference>
<dbReference type="AlphaFoldDB" id="A0A8X6REL5"/>
<gene>
    <name evidence="1" type="ORF">TNCV_1587701</name>
</gene>
<comment type="caution">
    <text evidence="1">The sequence shown here is derived from an EMBL/GenBank/DDBJ whole genome shotgun (WGS) entry which is preliminary data.</text>
</comment>
<keyword evidence="2" id="KW-1185">Reference proteome</keyword>
<reference evidence="1" key="1">
    <citation type="submission" date="2020-08" db="EMBL/GenBank/DDBJ databases">
        <title>Multicomponent nature underlies the extraordinary mechanical properties of spider dragline silk.</title>
        <authorList>
            <person name="Kono N."/>
            <person name="Nakamura H."/>
            <person name="Mori M."/>
            <person name="Yoshida Y."/>
            <person name="Ohtoshi R."/>
            <person name="Malay A.D."/>
            <person name="Moran D.A.P."/>
            <person name="Tomita M."/>
            <person name="Numata K."/>
            <person name="Arakawa K."/>
        </authorList>
    </citation>
    <scope>NUCLEOTIDE SEQUENCE</scope>
</reference>
<accession>A0A8X6REL5</accession>
<sequence>MSKDVDATAKYCDVPPLGSLLGNEVADDLAKAATSNPVDPEDHMVLTSTEIYSRAKELICRTWTNKKTPHEGITVGNRLTNTFTKDFCVRITNTFKKDFFVCLDNEHILGGDQGDIPEIMDEILTTARDLELEVNEDDIEELIMGHEDELTIEELQEILNEEHQET</sequence>
<organism evidence="1 2">
    <name type="scientific">Trichonephila clavipes</name>
    <name type="common">Golden silk orbweaver</name>
    <name type="synonym">Nephila clavipes</name>
    <dbReference type="NCBI Taxonomy" id="2585209"/>
    <lineage>
        <taxon>Eukaryota</taxon>
        <taxon>Metazoa</taxon>
        <taxon>Ecdysozoa</taxon>
        <taxon>Arthropoda</taxon>
        <taxon>Chelicerata</taxon>
        <taxon>Arachnida</taxon>
        <taxon>Araneae</taxon>
        <taxon>Araneomorphae</taxon>
        <taxon>Entelegynae</taxon>
        <taxon>Araneoidea</taxon>
        <taxon>Nephilidae</taxon>
        <taxon>Trichonephila</taxon>
    </lineage>
</organism>
<dbReference type="Proteomes" id="UP000887159">
    <property type="component" value="Unassembled WGS sequence"/>
</dbReference>
<protein>
    <submittedName>
        <fullName evidence="1">Uncharacterized protein</fullName>
    </submittedName>
</protein>
<proteinExistence type="predicted"/>
<evidence type="ECO:0000313" key="1">
    <source>
        <dbReference type="EMBL" id="GFX93593.1"/>
    </source>
</evidence>